<evidence type="ECO:0000256" key="3">
    <source>
        <dbReference type="ARBA" id="ARBA00022679"/>
    </source>
</evidence>
<organism evidence="7 8">
    <name type="scientific">Actinomycetospora endophytica</name>
    <dbReference type="NCBI Taxonomy" id="2291215"/>
    <lineage>
        <taxon>Bacteria</taxon>
        <taxon>Bacillati</taxon>
        <taxon>Actinomycetota</taxon>
        <taxon>Actinomycetes</taxon>
        <taxon>Pseudonocardiales</taxon>
        <taxon>Pseudonocardiaceae</taxon>
        <taxon>Actinomycetospora</taxon>
    </lineage>
</organism>
<evidence type="ECO:0000256" key="2">
    <source>
        <dbReference type="ARBA" id="ARBA00022629"/>
    </source>
</evidence>
<evidence type="ECO:0000256" key="1">
    <source>
        <dbReference type="ARBA" id="ARBA00009156"/>
    </source>
</evidence>
<dbReference type="InterPro" id="IPR043129">
    <property type="entry name" value="ATPase_NBD"/>
</dbReference>
<gene>
    <name evidence="7" type="ORF">LQ327_32775</name>
</gene>
<dbReference type="SUPFAM" id="SSF53067">
    <property type="entry name" value="Actin-like ATPase domain"/>
    <property type="match status" value="2"/>
</dbReference>
<feature type="domain" description="Carbohydrate kinase FGGY C-terminal" evidence="6">
    <location>
        <begin position="287"/>
        <end position="440"/>
    </location>
</feature>
<dbReference type="Pfam" id="PF00370">
    <property type="entry name" value="FGGY_N"/>
    <property type="match status" value="1"/>
</dbReference>
<dbReference type="RefSeq" id="WP_230740833.1">
    <property type="nucleotide sequence ID" value="NZ_JAJNDB010000011.1"/>
</dbReference>
<dbReference type="PANTHER" id="PTHR43095:SF5">
    <property type="entry name" value="XYLULOSE KINASE"/>
    <property type="match status" value="1"/>
</dbReference>
<dbReference type="InterPro" id="IPR000577">
    <property type="entry name" value="Carb_kinase_FGGY"/>
</dbReference>
<dbReference type="InterPro" id="IPR050406">
    <property type="entry name" value="FGGY_Carb_Kinase"/>
</dbReference>
<keyword evidence="8" id="KW-1185">Reference proteome</keyword>
<dbReference type="PANTHER" id="PTHR43095">
    <property type="entry name" value="SUGAR KINASE"/>
    <property type="match status" value="1"/>
</dbReference>
<dbReference type="GO" id="GO:0016301">
    <property type="term" value="F:kinase activity"/>
    <property type="evidence" value="ECO:0007669"/>
    <property type="project" value="UniProtKB-KW"/>
</dbReference>
<dbReference type="PIRSF" id="PIRSF000538">
    <property type="entry name" value="GlpK"/>
    <property type="match status" value="1"/>
</dbReference>
<reference evidence="7 8" key="1">
    <citation type="submission" date="2021-11" db="EMBL/GenBank/DDBJ databases">
        <title>Draft genome sequence of Actinomycetospora sp. SF1 isolated from the rhizosphere soil.</title>
        <authorList>
            <person name="Duangmal K."/>
            <person name="Chantavorakit T."/>
        </authorList>
    </citation>
    <scope>NUCLEOTIDE SEQUENCE [LARGE SCALE GENOMIC DNA]</scope>
    <source>
        <strain evidence="7 8">TBRC 5722</strain>
    </source>
</reference>
<comment type="caution">
    <text evidence="7">The sequence shown here is derived from an EMBL/GenBank/DDBJ whole genome shotgun (WGS) entry which is preliminary data.</text>
</comment>
<dbReference type="Proteomes" id="UP001199469">
    <property type="component" value="Unassembled WGS sequence"/>
</dbReference>
<evidence type="ECO:0000313" key="7">
    <source>
        <dbReference type="EMBL" id="MCD2198155.1"/>
    </source>
</evidence>
<dbReference type="InterPro" id="IPR018485">
    <property type="entry name" value="FGGY_C"/>
</dbReference>
<accession>A0ABS8PKZ5</accession>
<proteinExistence type="inferred from homology"/>
<protein>
    <submittedName>
        <fullName evidence="7">Carbohydrate kinase</fullName>
    </submittedName>
</protein>
<dbReference type="InterPro" id="IPR018484">
    <property type="entry name" value="FGGY_N"/>
</dbReference>
<comment type="similarity">
    <text evidence="1">Belongs to the FGGY kinase family.</text>
</comment>
<dbReference type="Pfam" id="PF02782">
    <property type="entry name" value="FGGY_C"/>
    <property type="match status" value="1"/>
</dbReference>
<evidence type="ECO:0000256" key="4">
    <source>
        <dbReference type="ARBA" id="ARBA00022777"/>
    </source>
</evidence>
<evidence type="ECO:0000259" key="5">
    <source>
        <dbReference type="Pfam" id="PF00370"/>
    </source>
</evidence>
<keyword evidence="2" id="KW-0859">Xylose metabolism</keyword>
<evidence type="ECO:0000313" key="8">
    <source>
        <dbReference type="Proteomes" id="UP001199469"/>
    </source>
</evidence>
<dbReference type="Gene3D" id="3.30.420.40">
    <property type="match status" value="2"/>
</dbReference>
<feature type="domain" description="Carbohydrate kinase FGGY N-terminal" evidence="5">
    <location>
        <begin position="1"/>
        <end position="238"/>
    </location>
</feature>
<keyword evidence="2" id="KW-0119">Carbohydrate metabolism</keyword>
<name>A0ABS8PKZ5_9PSEU</name>
<sequence length="509" mass="53025">MIIGVDVGTSMTKADAYDDDGRTLASAERASTLHQYDDGRVEQDLEDVLASAADVIRRVAAQADRPVRALALTGQGDGLWLRDRDGHATRPPISWLDDRAADVVRAWQDDGTVHEVYRRTGTGLFPGCHAPLLNVLARDEPESLERAAVAGYCVDALIQRLTGEITVDASDASLPFLDVVGRRYDEDAIAACGVSGSRHLLAEPAPPGAVFALDARGAEITGLPVGTPVTGGPFDLPSCAAGAGLSRPGDGLLIIGTTLACEVFTDRADVTADAAEPAGMWLCTPDPTTWLRAMPAMVGTAGLDWLLDFLGVGIDALGGLLEGTRPGAGGVSALPFLSASGERAPFVDTRARGQIEGVTLSTRRGDVVRAVCEGIAYTARHCFERAAAAAPGDGRLVACGGGSRSGPWAQIFADVLGTPVEVPDDPGLGTRGAAIVALRALGDAVEPADWAAPSRTVEPAAGTADCYGEGYLRYRAHVDTARGFWARQGQGFRRPEEARGAGRPLTAVT</sequence>
<evidence type="ECO:0000259" key="6">
    <source>
        <dbReference type="Pfam" id="PF02782"/>
    </source>
</evidence>
<dbReference type="EMBL" id="JAJNDB010000011">
    <property type="protein sequence ID" value="MCD2198155.1"/>
    <property type="molecule type" value="Genomic_DNA"/>
</dbReference>
<keyword evidence="3" id="KW-0808">Transferase</keyword>
<keyword evidence="4 7" id="KW-0418">Kinase</keyword>